<dbReference type="RefSeq" id="WP_147166277.1">
    <property type="nucleotide sequence ID" value="NZ_VOOR01000007.1"/>
</dbReference>
<feature type="domain" description="AB hydrolase-1" evidence="2">
    <location>
        <begin position="99"/>
        <end position="260"/>
    </location>
</feature>
<dbReference type="InterPro" id="IPR029058">
    <property type="entry name" value="AB_hydrolase_fold"/>
</dbReference>
<dbReference type="Pfam" id="PF12697">
    <property type="entry name" value="Abhydrolase_6"/>
    <property type="match status" value="1"/>
</dbReference>
<name>A0A5C6RVZ5_9BACT</name>
<evidence type="ECO:0000313" key="4">
    <source>
        <dbReference type="Proteomes" id="UP000321580"/>
    </source>
</evidence>
<evidence type="ECO:0000313" key="3">
    <source>
        <dbReference type="EMBL" id="TXB66488.1"/>
    </source>
</evidence>
<organism evidence="3 4">
    <name type="scientific">Phaeodactylibacter luteus</name>
    <dbReference type="NCBI Taxonomy" id="1564516"/>
    <lineage>
        <taxon>Bacteria</taxon>
        <taxon>Pseudomonadati</taxon>
        <taxon>Bacteroidota</taxon>
        <taxon>Saprospiria</taxon>
        <taxon>Saprospirales</taxon>
        <taxon>Haliscomenobacteraceae</taxon>
        <taxon>Phaeodactylibacter</taxon>
    </lineage>
</organism>
<dbReference type="Gene3D" id="3.40.50.1820">
    <property type="entry name" value="alpha/beta hydrolase"/>
    <property type="match status" value="1"/>
</dbReference>
<dbReference type="SUPFAM" id="SSF53474">
    <property type="entry name" value="alpha/beta-Hydrolases"/>
    <property type="match status" value="1"/>
</dbReference>
<dbReference type="PANTHER" id="PTHR43689">
    <property type="entry name" value="HYDROLASE"/>
    <property type="match status" value="1"/>
</dbReference>
<sequence length="304" mass="33986">MDTAKTLDHLQTQHIPDRPERPTDYPWALQLIRLAFQTLGRLFPGSMARLAYRLFSTPRGRARHRSSDPWLEKARLFEFLYGKQVLKGYEWGSGEKVALLVHGWESRGTALRSFVPALLEEGYRVVAFDGPAHGDSAGKRTNIVHFGGAVRSILNHLGQVHSIICHSFGGASTVFALSNLPNGHQVENLVLIGVPSKMERVLNDALDTMGAPKAVRRKFVQFVERKVKFPIHHADTAKGDLNGKVGRILVVHDEEDHLVPFEEGQAIFEAQEGACMLVTKKLGHFKLMKNPDLIQYVARFLRGG</sequence>
<accession>A0A5C6RVZ5</accession>
<dbReference type="InterPro" id="IPR000073">
    <property type="entry name" value="AB_hydrolase_1"/>
</dbReference>
<dbReference type="GO" id="GO:0016787">
    <property type="term" value="F:hydrolase activity"/>
    <property type="evidence" value="ECO:0007669"/>
    <property type="project" value="UniProtKB-KW"/>
</dbReference>
<comment type="caution">
    <text evidence="3">The sequence shown here is derived from an EMBL/GenBank/DDBJ whole genome shotgun (WGS) entry which is preliminary data.</text>
</comment>
<dbReference type="EMBL" id="VOOR01000007">
    <property type="protein sequence ID" value="TXB66488.1"/>
    <property type="molecule type" value="Genomic_DNA"/>
</dbReference>
<dbReference type="PANTHER" id="PTHR43689:SF8">
    <property type="entry name" value="ALPHA_BETA-HYDROLASES SUPERFAMILY PROTEIN"/>
    <property type="match status" value="1"/>
</dbReference>
<dbReference type="AlphaFoldDB" id="A0A5C6RVZ5"/>
<dbReference type="OrthoDB" id="1490177at2"/>
<protein>
    <submittedName>
        <fullName evidence="3">Alpha/beta hydrolase</fullName>
    </submittedName>
</protein>
<feature type="region of interest" description="Disordered" evidence="1">
    <location>
        <begin position="1"/>
        <end position="21"/>
    </location>
</feature>
<evidence type="ECO:0000259" key="2">
    <source>
        <dbReference type="Pfam" id="PF12697"/>
    </source>
</evidence>
<keyword evidence="3" id="KW-0378">Hydrolase</keyword>
<reference evidence="3 4" key="1">
    <citation type="submission" date="2019-08" db="EMBL/GenBank/DDBJ databases">
        <title>Genome of Phaeodactylibacter luteus.</title>
        <authorList>
            <person name="Bowman J.P."/>
        </authorList>
    </citation>
    <scope>NUCLEOTIDE SEQUENCE [LARGE SCALE GENOMIC DNA]</scope>
    <source>
        <strain evidence="3 4">KCTC 42180</strain>
    </source>
</reference>
<keyword evidence="4" id="KW-1185">Reference proteome</keyword>
<evidence type="ECO:0000256" key="1">
    <source>
        <dbReference type="SAM" id="MobiDB-lite"/>
    </source>
</evidence>
<gene>
    <name evidence="3" type="ORF">FRY97_04670</name>
</gene>
<proteinExistence type="predicted"/>
<dbReference type="Proteomes" id="UP000321580">
    <property type="component" value="Unassembled WGS sequence"/>
</dbReference>